<dbReference type="RefSeq" id="WP_048081205.1">
    <property type="nucleotide sequence ID" value="NZ_JAPVER010000018.1"/>
</dbReference>
<organism evidence="1 3">
    <name type="scientific">Methanobacterium veterum</name>
    <dbReference type="NCBI Taxonomy" id="408577"/>
    <lineage>
        <taxon>Archaea</taxon>
        <taxon>Methanobacteriati</taxon>
        <taxon>Methanobacteriota</taxon>
        <taxon>Methanomada group</taxon>
        <taxon>Methanobacteria</taxon>
        <taxon>Methanobacteriales</taxon>
        <taxon>Methanobacteriaceae</taxon>
        <taxon>Methanobacterium</taxon>
    </lineage>
</organism>
<evidence type="ECO:0000313" key="3">
    <source>
        <dbReference type="Proteomes" id="UP001068021"/>
    </source>
</evidence>
<dbReference type="EMBL" id="JAPVES010000030">
    <property type="protein sequence ID" value="MCZ3372159.1"/>
    <property type="molecule type" value="Genomic_DNA"/>
</dbReference>
<evidence type="ECO:0000313" key="2">
    <source>
        <dbReference type="EMBL" id="MCZ3372159.1"/>
    </source>
</evidence>
<comment type="caution">
    <text evidence="1">The sequence shown here is derived from an EMBL/GenBank/DDBJ whole genome shotgun (WGS) entry which is preliminary data.</text>
</comment>
<evidence type="ECO:0000313" key="1">
    <source>
        <dbReference type="EMBL" id="MCZ3364408.1"/>
    </source>
</evidence>
<dbReference type="EMBL" id="JAPVER010000018">
    <property type="protein sequence ID" value="MCZ3364408.1"/>
    <property type="molecule type" value="Genomic_DNA"/>
</dbReference>
<gene>
    <name evidence="2" type="ORF">O3H35_05895</name>
    <name evidence="1" type="ORF">O3H54_00795</name>
</gene>
<keyword evidence="3" id="KW-1185">Reference proteome</keyword>
<dbReference type="Proteomes" id="UP001074446">
    <property type="component" value="Unassembled WGS sequence"/>
</dbReference>
<dbReference type="AlphaFoldDB" id="A0A9E5DIQ2"/>
<protein>
    <submittedName>
        <fullName evidence="1">Uncharacterized protein</fullName>
    </submittedName>
</protein>
<reference evidence="1" key="1">
    <citation type="submission" date="2022-12" db="EMBL/GenBank/DDBJ databases">
        <title>Reclassification of two methanogenic archaea species isolated from the Kolyma lowland permafrost.</title>
        <authorList>
            <person name="Trubitsyn V.E."/>
            <person name="Rivkina E.M."/>
            <person name="Shcherbakova V.A."/>
        </authorList>
    </citation>
    <scope>NUCLEOTIDE SEQUENCE</scope>
    <source>
        <strain evidence="1">M2</strain>
        <strain evidence="2">MK4</strain>
    </source>
</reference>
<proteinExistence type="predicted"/>
<accession>A0A9E5DIQ2</accession>
<dbReference type="Proteomes" id="UP001068021">
    <property type="component" value="Unassembled WGS sequence"/>
</dbReference>
<sequence>MKDNERVIELLEKGYRIEMYWPFSSITAESVDNWFSKLNLEIDLEELLKPSNKDKFLIFFRNFSTGERVEIVTSDKEAIKKVIKQSNYQKEPIGTLIRAKCAALGGRSPDERIFHLNDLINSLDGIFEGWEFTLGNCPAHPDANCPLTFEISVQIDSINELDRNEVIDKLQVLLDYLAISLNVGFAIQHYDFALIPRMNPTVSTGPQERMLFSLNSWDKEKMKMFPFFPEKVKIAARGINQTYIEKCMPSRISMLWATVENIFDSTPDPLLSKDEIAMIIKTANSIETLKSDKKRLNQLKGALSNPNRLPVKGRNERMAENIAPLLGLSAKETLDKIRKASYLRGMNVHQLLENWDDLEESEKFLQDVLLNYLRLRVPPLSPSKDLRQPFRKKLEISFQ</sequence>
<name>A0A9E5DIQ2_9EURY</name>